<evidence type="ECO:0000256" key="2">
    <source>
        <dbReference type="ARBA" id="ARBA00022723"/>
    </source>
</evidence>
<dbReference type="Gene3D" id="3.40.720.10">
    <property type="entry name" value="Alkaline Phosphatase, subunit A"/>
    <property type="match status" value="1"/>
</dbReference>
<dbReference type="AlphaFoldDB" id="A0A7R7HW71"/>
<evidence type="ECO:0000256" key="5">
    <source>
        <dbReference type="SAM" id="MobiDB-lite"/>
    </source>
</evidence>
<evidence type="ECO:0000313" key="7">
    <source>
        <dbReference type="EMBL" id="BCJ34777.1"/>
    </source>
</evidence>
<dbReference type="Proteomes" id="UP000611640">
    <property type="component" value="Chromosome"/>
</dbReference>
<proteinExistence type="inferred from homology"/>
<name>A0A7R7HW71_9ACTN</name>
<evidence type="ECO:0000256" key="1">
    <source>
        <dbReference type="ARBA" id="ARBA00008779"/>
    </source>
</evidence>
<dbReference type="PANTHER" id="PTHR42693">
    <property type="entry name" value="ARYLSULFATASE FAMILY MEMBER"/>
    <property type="match status" value="1"/>
</dbReference>
<dbReference type="SUPFAM" id="SSF53649">
    <property type="entry name" value="Alkaline phosphatase-like"/>
    <property type="match status" value="1"/>
</dbReference>
<evidence type="ECO:0000256" key="3">
    <source>
        <dbReference type="ARBA" id="ARBA00022801"/>
    </source>
</evidence>
<evidence type="ECO:0000256" key="4">
    <source>
        <dbReference type="ARBA" id="ARBA00022837"/>
    </source>
</evidence>
<evidence type="ECO:0000313" key="8">
    <source>
        <dbReference type="Proteomes" id="UP000611640"/>
    </source>
</evidence>
<dbReference type="InterPro" id="IPR024607">
    <property type="entry name" value="Sulfatase_CS"/>
</dbReference>
<dbReference type="PROSITE" id="PS00149">
    <property type="entry name" value="SULFATASE_2"/>
    <property type="match status" value="1"/>
</dbReference>
<protein>
    <recommendedName>
        <fullName evidence="6">Sulfatase N-terminal domain-containing protein</fullName>
    </recommendedName>
</protein>
<dbReference type="Pfam" id="PF00884">
    <property type="entry name" value="Sulfatase"/>
    <property type="match status" value="1"/>
</dbReference>
<feature type="region of interest" description="Disordered" evidence="5">
    <location>
        <begin position="391"/>
        <end position="414"/>
    </location>
</feature>
<gene>
    <name evidence="7" type="ORF">Athai_22800</name>
</gene>
<dbReference type="InterPro" id="IPR000917">
    <property type="entry name" value="Sulfatase_N"/>
</dbReference>
<organism evidence="7 8">
    <name type="scientific">Actinocatenispora thailandica</name>
    <dbReference type="NCBI Taxonomy" id="227318"/>
    <lineage>
        <taxon>Bacteria</taxon>
        <taxon>Bacillati</taxon>
        <taxon>Actinomycetota</taxon>
        <taxon>Actinomycetes</taxon>
        <taxon>Micromonosporales</taxon>
        <taxon>Micromonosporaceae</taxon>
        <taxon>Actinocatenispora</taxon>
    </lineage>
</organism>
<feature type="domain" description="Sulfatase N-terminal" evidence="6">
    <location>
        <begin position="2"/>
        <end position="328"/>
    </location>
</feature>
<keyword evidence="2" id="KW-0479">Metal-binding</keyword>
<accession>A0A7R7HW71</accession>
<keyword evidence="4" id="KW-0106">Calcium</keyword>
<dbReference type="InterPro" id="IPR050738">
    <property type="entry name" value="Sulfatase"/>
</dbReference>
<keyword evidence="8" id="KW-1185">Reference proteome</keyword>
<feature type="region of interest" description="Disordered" evidence="5">
    <location>
        <begin position="436"/>
        <end position="467"/>
    </location>
</feature>
<reference evidence="7 8" key="1">
    <citation type="submission" date="2020-08" db="EMBL/GenBank/DDBJ databases">
        <title>Whole genome shotgun sequence of Actinocatenispora thailandica NBRC 105041.</title>
        <authorList>
            <person name="Komaki H."/>
            <person name="Tamura T."/>
        </authorList>
    </citation>
    <scope>NUCLEOTIDE SEQUENCE [LARGE SCALE GENOMIC DNA]</scope>
    <source>
        <strain evidence="7 8">NBRC 105041</strain>
    </source>
</reference>
<dbReference type="RefSeq" id="WP_203961457.1">
    <property type="nucleotide sequence ID" value="NZ_AP023355.1"/>
</dbReference>
<dbReference type="KEGG" id="atl:Athai_22800"/>
<comment type="similarity">
    <text evidence="1">Belongs to the sulfatase family.</text>
</comment>
<keyword evidence="3" id="KW-0378">Hydrolase</keyword>
<dbReference type="GO" id="GO:0004065">
    <property type="term" value="F:arylsulfatase activity"/>
    <property type="evidence" value="ECO:0007669"/>
    <property type="project" value="TreeGrafter"/>
</dbReference>
<feature type="compositionally biased region" description="Pro residues" evidence="5">
    <location>
        <begin position="443"/>
        <end position="453"/>
    </location>
</feature>
<sequence>MTIAEVLGAAGYGTYLSGKWHLSSDLHTPNGAWPTRRGFDEFYGTLEGAGSYFGTRTLTRGETNIEAEAADPDFYYTDAISDNAAGFIRGHHRDRAADPLFLYLAYTAPHWPLHARQQDVDRYAGRFDEGWDVLRGERMRRLVESGVLDRGWAISDRDPAVPAWDSTDDHAWQAARMAVYAAQIDRMDQGIGRVLDALEQTGRLANTLFVFLSDNGGCAEEMPVETVRDFITGFVAFDETTRAGDPVRPGNSPEILPGGEDTYATYGREWANLSNTPFREYKHWVHEGGIATPLIAHWPAGLGTEPRIVHGPHQLPDVMATVLELTGAPYPAQYQGRDVLPPEGTSMLPTWRGEQPPDRTLYWEHEGNAAVRRGRWKLVRKYPGAGNCTTSTPTAPSCTTWPARTPRWWPTSPPTTSAGRTAAACCPASRSWHSTSGGAAPCPSDPLPDPPSPGVRESGSRHRPAGVSGPVHAAGCLGCSVAGVAGCLLPRLVGVRCRRLVEPEEFVVAVDQSVEGTASGPELADRVVAVDHER</sequence>
<evidence type="ECO:0000259" key="6">
    <source>
        <dbReference type="Pfam" id="PF00884"/>
    </source>
</evidence>
<dbReference type="EMBL" id="AP023355">
    <property type="protein sequence ID" value="BCJ34777.1"/>
    <property type="molecule type" value="Genomic_DNA"/>
</dbReference>
<dbReference type="GO" id="GO:0046872">
    <property type="term" value="F:metal ion binding"/>
    <property type="evidence" value="ECO:0007669"/>
    <property type="project" value="UniProtKB-KW"/>
</dbReference>
<dbReference type="PANTHER" id="PTHR42693:SF53">
    <property type="entry name" value="ENDO-4-O-SULFATASE"/>
    <property type="match status" value="1"/>
</dbReference>
<dbReference type="InterPro" id="IPR017850">
    <property type="entry name" value="Alkaline_phosphatase_core_sf"/>
</dbReference>